<feature type="region of interest" description="Disordered" evidence="1">
    <location>
        <begin position="320"/>
        <end position="341"/>
    </location>
</feature>
<evidence type="ECO:0000256" key="1">
    <source>
        <dbReference type="SAM" id="MobiDB-lite"/>
    </source>
</evidence>
<organism evidence="2 3">
    <name type="scientific">Zasmidium cellare</name>
    <name type="common">Wine cellar mold</name>
    <name type="synonym">Racodium cellare</name>
    <dbReference type="NCBI Taxonomy" id="395010"/>
    <lineage>
        <taxon>Eukaryota</taxon>
        <taxon>Fungi</taxon>
        <taxon>Dikarya</taxon>
        <taxon>Ascomycota</taxon>
        <taxon>Pezizomycotina</taxon>
        <taxon>Dothideomycetes</taxon>
        <taxon>Dothideomycetidae</taxon>
        <taxon>Mycosphaerellales</taxon>
        <taxon>Mycosphaerellaceae</taxon>
        <taxon>Zasmidium</taxon>
    </lineage>
</organism>
<dbReference type="EMBL" id="JAXOVC010000001">
    <property type="protein sequence ID" value="KAK4508582.1"/>
    <property type="molecule type" value="Genomic_DNA"/>
</dbReference>
<keyword evidence="3" id="KW-1185">Reference proteome</keyword>
<reference evidence="2 3" key="1">
    <citation type="journal article" date="2023" name="G3 (Bethesda)">
        <title>A chromosome-level genome assembly of Zasmidium syzygii isolated from banana leaves.</title>
        <authorList>
            <person name="van Westerhoven A.C."/>
            <person name="Mehrabi R."/>
            <person name="Talebi R."/>
            <person name="Steentjes M.B.F."/>
            <person name="Corcolon B."/>
            <person name="Chong P.A."/>
            <person name="Kema G.H.J."/>
            <person name="Seidl M.F."/>
        </authorList>
    </citation>
    <scope>NUCLEOTIDE SEQUENCE [LARGE SCALE GENOMIC DNA]</scope>
    <source>
        <strain evidence="2 3">P124</strain>
    </source>
</reference>
<dbReference type="Proteomes" id="UP001305779">
    <property type="component" value="Unassembled WGS sequence"/>
</dbReference>
<gene>
    <name evidence="2" type="ORF">PRZ48_002321</name>
</gene>
<feature type="compositionally biased region" description="Polar residues" evidence="1">
    <location>
        <begin position="211"/>
        <end position="220"/>
    </location>
</feature>
<evidence type="ECO:0000313" key="2">
    <source>
        <dbReference type="EMBL" id="KAK4508582.1"/>
    </source>
</evidence>
<comment type="caution">
    <text evidence="2">The sequence shown here is derived from an EMBL/GenBank/DDBJ whole genome shotgun (WGS) entry which is preliminary data.</text>
</comment>
<protein>
    <submittedName>
        <fullName evidence="2">Uncharacterized protein</fullName>
    </submittedName>
</protein>
<sequence length="360" mass="36251">MTAAGATSASAMAPFFNTTSTQPFLCPAPFGVFCAGPSMSQNLLIECAMGKASPINCIEHTAAQAPIDDYNARCYESAPSAGDAGCAKGSMIYPISGDPYPLPAGQDDASLPETPTLTASAGVETAFPMPANLTHFPMPTQGPPQPPPAGLASLPKASLPAYVTTITIGTQTQWHTVFSNCGNGTMLFGTGTSTSFASWQTGSIPGELASSDLQPSTTSAAVAPNTVPCDPSTSYGPPPTASASPSEPTSSETSTVSWAVTPTAQSFTQSWVHPTDYATVTVVASAASSFVWSSGEVAAPTTSTSTSTATATTLPTEYPSAISSAGFQSGEDDESGASRGGAPSGWLVVAAVMGVVAWGC</sequence>
<feature type="compositionally biased region" description="Low complexity" evidence="1">
    <location>
        <begin position="231"/>
        <end position="256"/>
    </location>
</feature>
<evidence type="ECO:0000313" key="3">
    <source>
        <dbReference type="Proteomes" id="UP001305779"/>
    </source>
</evidence>
<name>A0ABR0F4F1_ZASCE</name>
<accession>A0ABR0F4F1</accession>
<feature type="region of interest" description="Disordered" evidence="1">
    <location>
        <begin position="207"/>
        <end position="256"/>
    </location>
</feature>
<proteinExistence type="predicted"/>